<evidence type="ECO:0000313" key="1">
    <source>
        <dbReference type="EMBL" id="GAF04309.1"/>
    </source>
</evidence>
<dbReference type="AlphaFoldDB" id="W7YPJ4"/>
<dbReference type="STRING" id="869213.GCA_000517085_00558"/>
<proteinExistence type="predicted"/>
<dbReference type="Proteomes" id="UP000019402">
    <property type="component" value="Unassembled WGS sequence"/>
</dbReference>
<gene>
    <name evidence="1" type="ORF">JCM21142_73010</name>
</gene>
<sequence>MLINEADGAGDGKTNEEVITIDPSWNDPVDQDSVRLVWLKYAKKIEKTNPRLASILNNHIPALQAGNILRVQLKNKTQDHELKEQKTNIFLFLKSELRNANLELETQLMTGEHVTTKAFTAAEKAKLMAKKNPALLSLTKKFDLDVE</sequence>
<dbReference type="EMBL" id="BAMD01000042">
    <property type="protein sequence ID" value="GAF04309.1"/>
    <property type="molecule type" value="Genomic_DNA"/>
</dbReference>
<evidence type="ECO:0000313" key="2">
    <source>
        <dbReference type="Proteomes" id="UP000019402"/>
    </source>
</evidence>
<accession>W7YPJ4</accession>
<keyword evidence="2" id="KW-1185">Reference proteome</keyword>
<name>W7YPJ4_9BACT</name>
<reference evidence="1 2" key="1">
    <citation type="journal article" date="2014" name="Genome Announc.">
        <title>Draft Genome Sequence of Cytophaga fermentans JCM 21142T, a Facultative Anaerobe Isolated from Marine Mud.</title>
        <authorList>
            <person name="Starns D."/>
            <person name="Oshima K."/>
            <person name="Suda W."/>
            <person name="Iino T."/>
            <person name="Yuki M."/>
            <person name="Inoue J."/>
            <person name="Kitamura K."/>
            <person name="Iida T."/>
            <person name="Darby A."/>
            <person name="Hattori M."/>
            <person name="Ohkuma M."/>
        </authorList>
    </citation>
    <scope>NUCLEOTIDE SEQUENCE [LARGE SCALE GENOMIC DNA]</scope>
    <source>
        <strain evidence="1 2">JCM 21142</strain>
    </source>
</reference>
<protein>
    <submittedName>
        <fullName evidence="1">DNA polymerase III subunits gamma and tau</fullName>
    </submittedName>
</protein>
<dbReference type="eggNOG" id="COG2812">
    <property type="taxonomic scope" value="Bacteria"/>
</dbReference>
<dbReference type="OrthoDB" id="1121947at2"/>
<comment type="caution">
    <text evidence="1">The sequence shown here is derived from an EMBL/GenBank/DDBJ whole genome shotgun (WGS) entry which is preliminary data.</text>
</comment>
<dbReference type="RefSeq" id="WP_052342955.1">
    <property type="nucleotide sequence ID" value="NZ_BAMD01000042.1"/>
</dbReference>
<organism evidence="1 2">
    <name type="scientific">Saccharicrinis fermentans DSM 9555 = JCM 21142</name>
    <dbReference type="NCBI Taxonomy" id="869213"/>
    <lineage>
        <taxon>Bacteria</taxon>
        <taxon>Pseudomonadati</taxon>
        <taxon>Bacteroidota</taxon>
        <taxon>Bacteroidia</taxon>
        <taxon>Marinilabiliales</taxon>
        <taxon>Marinilabiliaceae</taxon>
        <taxon>Saccharicrinis</taxon>
    </lineage>
</organism>